<protein>
    <submittedName>
        <fullName evidence="10">SusC/RagA family TonB-linked outer membrane protein</fullName>
    </submittedName>
</protein>
<evidence type="ECO:0000256" key="6">
    <source>
        <dbReference type="ARBA" id="ARBA00023237"/>
    </source>
</evidence>
<dbReference type="Gene3D" id="2.60.40.1120">
    <property type="entry name" value="Carboxypeptidase-like, regulatory domain"/>
    <property type="match status" value="1"/>
</dbReference>
<dbReference type="InterPro" id="IPR023997">
    <property type="entry name" value="TonB-dep_OMP_SusC/RagA_CS"/>
</dbReference>
<keyword evidence="6 7" id="KW-0998">Cell outer membrane</keyword>
<gene>
    <name evidence="10" type="ORF">ACFS6H_09335</name>
</gene>
<reference evidence="11" key="1">
    <citation type="journal article" date="2019" name="Int. J. Syst. Evol. Microbiol.">
        <title>The Global Catalogue of Microorganisms (GCM) 10K type strain sequencing project: providing services to taxonomists for standard genome sequencing and annotation.</title>
        <authorList>
            <consortium name="The Broad Institute Genomics Platform"/>
            <consortium name="The Broad Institute Genome Sequencing Center for Infectious Disease"/>
            <person name="Wu L."/>
            <person name="Ma J."/>
        </authorList>
    </citation>
    <scope>NUCLEOTIDE SEQUENCE [LARGE SCALE GENOMIC DNA]</scope>
    <source>
        <strain evidence="11">KCTC 23299</strain>
    </source>
</reference>
<dbReference type="Gene3D" id="2.40.170.20">
    <property type="entry name" value="TonB-dependent receptor, beta-barrel domain"/>
    <property type="match status" value="1"/>
</dbReference>
<dbReference type="InterPro" id="IPR039426">
    <property type="entry name" value="TonB-dep_rcpt-like"/>
</dbReference>
<accession>A0ABW6A6T4</accession>
<evidence type="ECO:0000256" key="2">
    <source>
        <dbReference type="ARBA" id="ARBA00022448"/>
    </source>
</evidence>
<dbReference type="InterPro" id="IPR008969">
    <property type="entry name" value="CarboxyPept-like_regulatory"/>
</dbReference>
<evidence type="ECO:0000256" key="4">
    <source>
        <dbReference type="ARBA" id="ARBA00022692"/>
    </source>
</evidence>
<dbReference type="InterPro" id="IPR036942">
    <property type="entry name" value="Beta-barrel_TonB_sf"/>
</dbReference>
<keyword evidence="5 7" id="KW-0472">Membrane</keyword>
<dbReference type="SUPFAM" id="SSF49464">
    <property type="entry name" value="Carboxypeptidase regulatory domain-like"/>
    <property type="match status" value="1"/>
</dbReference>
<evidence type="ECO:0000256" key="7">
    <source>
        <dbReference type="PROSITE-ProRule" id="PRU01360"/>
    </source>
</evidence>
<name>A0ABW6A6T4_9BACT</name>
<organism evidence="10 11">
    <name type="scientific">Terrimonas rubra</name>
    <dbReference type="NCBI Taxonomy" id="1035890"/>
    <lineage>
        <taxon>Bacteria</taxon>
        <taxon>Pseudomonadati</taxon>
        <taxon>Bacteroidota</taxon>
        <taxon>Chitinophagia</taxon>
        <taxon>Chitinophagales</taxon>
        <taxon>Chitinophagaceae</taxon>
        <taxon>Terrimonas</taxon>
    </lineage>
</organism>
<feature type="signal peptide" evidence="8">
    <location>
        <begin position="1"/>
        <end position="20"/>
    </location>
</feature>
<dbReference type="Proteomes" id="UP001597511">
    <property type="component" value="Unassembled WGS sequence"/>
</dbReference>
<comment type="caution">
    <text evidence="10">The sequence shown here is derived from an EMBL/GenBank/DDBJ whole genome shotgun (WGS) entry which is preliminary data.</text>
</comment>
<comment type="subcellular location">
    <subcellularLocation>
        <location evidence="1 7">Cell outer membrane</location>
        <topology evidence="1 7">Multi-pass membrane protein</topology>
    </subcellularLocation>
</comment>
<evidence type="ECO:0000256" key="5">
    <source>
        <dbReference type="ARBA" id="ARBA00023136"/>
    </source>
</evidence>
<evidence type="ECO:0000259" key="9">
    <source>
        <dbReference type="Pfam" id="PF07715"/>
    </source>
</evidence>
<sequence>MRKTLMLLTLFLCTAGSLLAQRTITGKVTDEKGDPIPSASVTVKGTTTGSATKDDGTYALTVPASAKELVFSSVDFESLTIAIGSSSVINVTLKSLSDELTDVVITGYTRERRRDFVGASAKVESKAINQVPNGSIDQLLQGRAPGLYVTAGSGQPGTAANVIIRGVGSISGSSTPLYIMDGIPIQAAAFASLSSSDIETVDVLRDASATAMYGSRGANGVIVITTKRGKTNSKVVFGINSQYGVSNRTRPKFEMMDSKQRIQYEEEVGRENGVNIGPGWRFSRFNPSNASLPEATLERYDAIRDSLAGMNIDWTDIFFRQGSFQQHQFTATGGSEKLSFYTSLDYYKQEGIAIRSNLERYSFRTNLDFKTDKFTASLSTTLNYSQSSIIESENTTAVTNPFASIYYALPYEQPYINGVLVAANNSAFFGNVVTYDQREGSTALERLMSTTNKSNEIKGVVGLNLRYKLFDGLSIVSTSGIDYREVMGRRQILPGTYTGGQVAGGQGSFGESVGRFVRLFGNAGFNYNKLISKRHSIDLNAIFETTKSTTRNFNYTGFGIEPLLQNSPAGITPGSVVNGQGRFIPTVGGSGSIHALQSLVVVGKYILDDKYILNASYRYDGTSSMPLANRWKSFYSVGAGWNAGREDFIKNINWISDLSVRASYGLTASPITGFGYMALYGATRYAGTTGFGLTNINNESYDWEYAKTLNIGVDYGFFKNRIRGSVDFYNKLTENLFIDQRLSATAGIGSLSINAGTLKNTGWEFVLAGDVVRKRDLTWTVGGNISFNKNEITDLGQVNEFILGTSIIRVGLPMGTHYLPKWAGVDAATGNPLYYNLDGTVTTNYDRTAQSNVGYGSWLPKYNGGINSTLTYKGIGLDIFFSYAGGNKRFNNEDYFNQVPNFATSNQGTAMLRRWRKPGDVTDIQKFGTARQFSSKDIQDASYLRLRNVNLSYTIPQSLLERVKGITNIRVYLQGQNLLTWTRWTSFDPEDNNNIAQFEYPAARTITAGISLNF</sequence>
<dbReference type="Pfam" id="PF13715">
    <property type="entry name" value="CarbopepD_reg_2"/>
    <property type="match status" value="1"/>
</dbReference>
<dbReference type="Gene3D" id="2.170.130.10">
    <property type="entry name" value="TonB-dependent receptor, plug domain"/>
    <property type="match status" value="1"/>
</dbReference>
<dbReference type="InterPro" id="IPR037066">
    <property type="entry name" value="Plug_dom_sf"/>
</dbReference>
<dbReference type="NCBIfam" id="TIGR04056">
    <property type="entry name" value="OMP_RagA_SusC"/>
    <property type="match status" value="1"/>
</dbReference>
<dbReference type="InterPro" id="IPR012910">
    <property type="entry name" value="Plug_dom"/>
</dbReference>
<keyword evidence="8" id="KW-0732">Signal</keyword>
<comment type="similarity">
    <text evidence="7">Belongs to the TonB-dependent receptor family.</text>
</comment>
<dbReference type="NCBIfam" id="TIGR04057">
    <property type="entry name" value="SusC_RagA_signa"/>
    <property type="match status" value="1"/>
</dbReference>
<dbReference type="InterPro" id="IPR023996">
    <property type="entry name" value="TonB-dep_OMP_SusC/RagA"/>
</dbReference>
<dbReference type="RefSeq" id="WP_386097600.1">
    <property type="nucleotide sequence ID" value="NZ_JBHUOZ010000002.1"/>
</dbReference>
<dbReference type="EMBL" id="JBHUOZ010000002">
    <property type="protein sequence ID" value="MFD2919908.1"/>
    <property type="molecule type" value="Genomic_DNA"/>
</dbReference>
<evidence type="ECO:0000313" key="11">
    <source>
        <dbReference type="Proteomes" id="UP001597511"/>
    </source>
</evidence>
<feature type="chain" id="PRO_5046952393" evidence="8">
    <location>
        <begin position="21"/>
        <end position="1014"/>
    </location>
</feature>
<dbReference type="SUPFAM" id="SSF56935">
    <property type="entry name" value="Porins"/>
    <property type="match status" value="1"/>
</dbReference>
<keyword evidence="4 7" id="KW-0812">Transmembrane</keyword>
<keyword evidence="3 7" id="KW-1134">Transmembrane beta strand</keyword>
<proteinExistence type="inferred from homology"/>
<keyword evidence="11" id="KW-1185">Reference proteome</keyword>
<evidence type="ECO:0000256" key="1">
    <source>
        <dbReference type="ARBA" id="ARBA00004571"/>
    </source>
</evidence>
<evidence type="ECO:0000256" key="3">
    <source>
        <dbReference type="ARBA" id="ARBA00022452"/>
    </source>
</evidence>
<keyword evidence="2 7" id="KW-0813">Transport</keyword>
<dbReference type="PROSITE" id="PS52016">
    <property type="entry name" value="TONB_DEPENDENT_REC_3"/>
    <property type="match status" value="1"/>
</dbReference>
<evidence type="ECO:0000256" key="8">
    <source>
        <dbReference type="SAM" id="SignalP"/>
    </source>
</evidence>
<feature type="domain" description="TonB-dependent receptor plug" evidence="9">
    <location>
        <begin position="115"/>
        <end position="221"/>
    </location>
</feature>
<evidence type="ECO:0000313" key="10">
    <source>
        <dbReference type="EMBL" id="MFD2919908.1"/>
    </source>
</evidence>
<dbReference type="Pfam" id="PF07715">
    <property type="entry name" value="Plug"/>
    <property type="match status" value="1"/>
</dbReference>